<keyword evidence="2" id="KW-1185">Reference proteome</keyword>
<gene>
    <name evidence="1" type="ORF">RDI58_020589</name>
</gene>
<accession>A0AAN8T6K0</accession>
<sequence>MLKSRSGLGFQYSDGAIIVNDPKF</sequence>
<protein>
    <submittedName>
        <fullName evidence="1">Uncharacterized protein</fullName>
    </submittedName>
</protein>
<dbReference type="AlphaFoldDB" id="A0AAN8T6K0"/>
<dbReference type="Proteomes" id="UP001371456">
    <property type="component" value="Unassembled WGS sequence"/>
</dbReference>
<dbReference type="EMBL" id="JBANQN010000008">
    <property type="protein sequence ID" value="KAK6782793.1"/>
    <property type="molecule type" value="Genomic_DNA"/>
</dbReference>
<proteinExistence type="predicted"/>
<comment type="caution">
    <text evidence="1">The sequence shown here is derived from an EMBL/GenBank/DDBJ whole genome shotgun (WGS) entry which is preliminary data.</text>
</comment>
<organism evidence="1 2">
    <name type="scientific">Solanum bulbocastanum</name>
    <name type="common">Wild potato</name>
    <dbReference type="NCBI Taxonomy" id="147425"/>
    <lineage>
        <taxon>Eukaryota</taxon>
        <taxon>Viridiplantae</taxon>
        <taxon>Streptophyta</taxon>
        <taxon>Embryophyta</taxon>
        <taxon>Tracheophyta</taxon>
        <taxon>Spermatophyta</taxon>
        <taxon>Magnoliopsida</taxon>
        <taxon>eudicotyledons</taxon>
        <taxon>Gunneridae</taxon>
        <taxon>Pentapetalae</taxon>
        <taxon>asterids</taxon>
        <taxon>lamiids</taxon>
        <taxon>Solanales</taxon>
        <taxon>Solanaceae</taxon>
        <taxon>Solanoideae</taxon>
        <taxon>Solaneae</taxon>
        <taxon>Solanum</taxon>
    </lineage>
</organism>
<name>A0AAN8T6K0_SOLBU</name>
<reference evidence="1 2" key="1">
    <citation type="submission" date="2024-02" db="EMBL/GenBank/DDBJ databases">
        <title>de novo genome assembly of Solanum bulbocastanum strain 11H21.</title>
        <authorList>
            <person name="Hosaka A.J."/>
        </authorList>
    </citation>
    <scope>NUCLEOTIDE SEQUENCE [LARGE SCALE GENOMIC DNA]</scope>
    <source>
        <tissue evidence="1">Young leaves</tissue>
    </source>
</reference>
<evidence type="ECO:0000313" key="1">
    <source>
        <dbReference type="EMBL" id="KAK6782793.1"/>
    </source>
</evidence>
<evidence type="ECO:0000313" key="2">
    <source>
        <dbReference type="Proteomes" id="UP001371456"/>
    </source>
</evidence>